<evidence type="ECO:0000256" key="1">
    <source>
        <dbReference type="ARBA" id="ARBA00004370"/>
    </source>
</evidence>
<keyword evidence="10" id="KW-1185">Reference proteome</keyword>
<dbReference type="GO" id="GO:0016020">
    <property type="term" value="C:membrane"/>
    <property type="evidence" value="ECO:0007669"/>
    <property type="project" value="UniProtKB-SubCell"/>
</dbReference>
<feature type="transmembrane region" description="Helical" evidence="8">
    <location>
        <begin position="89"/>
        <end position="107"/>
    </location>
</feature>
<feature type="region of interest" description="Disordered" evidence="7">
    <location>
        <begin position="1"/>
        <end position="30"/>
    </location>
</feature>
<dbReference type="InterPro" id="IPR036259">
    <property type="entry name" value="MFS_trans_sf"/>
</dbReference>
<dbReference type="Gramene" id="RZC66772">
    <property type="protein sequence ID" value="RZC66772"/>
    <property type="gene ID" value="C5167_010462"/>
</dbReference>
<feature type="transmembrane region" description="Helical" evidence="8">
    <location>
        <begin position="128"/>
        <end position="150"/>
    </location>
</feature>
<dbReference type="Proteomes" id="UP000316621">
    <property type="component" value="Chromosome 6"/>
</dbReference>
<keyword evidence="6 8" id="KW-0472">Membrane</keyword>
<dbReference type="InterPro" id="IPR005828">
    <property type="entry name" value="MFS_sugar_transport-like"/>
</dbReference>
<keyword evidence="4 8" id="KW-0812">Transmembrane</keyword>
<dbReference type="InterPro" id="IPR045262">
    <property type="entry name" value="STP/PLT_plant"/>
</dbReference>
<comment type="similarity">
    <text evidence="2">Belongs to the major facilitator superfamily. Sugar transporter (TC 2.A.1.1) family.</text>
</comment>
<evidence type="ECO:0000313" key="9">
    <source>
        <dbReference type="EMBL" id="RZC66772.1"/>
    </source>
</evidence>
<accession>A0A4Y7K346</accession>
<reference evidence="9 10" key="1">
    <citation type="journal article" date="2018" name="Science">
        <title>The opium poppy genome and morphinan production.</title>
        <authorList>
            <person name="Guo L."/>
            <person name="Winzer T."/>
            <person name="Yang X."/>
            <person name="Li Y."/>
            <person name="Ning Z."/>
            <person name="He Z."/>
            <person name="Teodor R."/>
            <person name="Lu Y."/>
            <person name="Bowser T.A."/>
            <person name="Graham I.A."/>
            <person name="Ye K."/>
        </authorList>
    </citation>
    <scope>NUCLEOTIDE SEQUENCE [LARGE SCALE GENOMIC DNA]</scope>
    <source>
        <strain evidence="10">cv. HN1</strain>
        <tissue evidence="9">Leaves</tissue>
    </source>
</reference>
<evidence type="ECO:0000256" key="7">
    <source>
        <dbReference type="SAM" id="MobiDB-lite"/>
    </source>
</evidence>
<evidence type="ECO:0000256" key="5">
    <source>
        <dbReference type="ARBA" id="ARBA00022989"/>
    </source>
</evidence>
<sequence length="485" mass="54103">MSMRHKNGTGTPPPPPTELPSTESKMRMNVEKSNENKKISLSFLMACFIGINSGFLIGYMTGIIGGLMFGTGFVNHFYPSDDAFTYSDIVLYSMLMSFFPAILYISGSIGIDIRKRDFSRLDMRRHMILSGALVSMGSVVTIFNAVPIIFILGPNLFAMGFGMMYQGAQVYMSEMGFAHKNYLASLNIAFKMMIAIGIFVANIVNCCTNSIKGGWGWEVSIGIAAIPAAIISIGSFLLPDTPMSMIKLGKFDDAKQLLQRLHGTNDDVYILFKELLATNEASKSAKGCEKQIMSQTQNTPYRVMAIALSLFQQLTGMNVIVMYAPYLFQVIGFQESAALTYTAIIGGVNVAATIIGIISARQGCRRILLGILIWIKLGGATGPSDVYDYLIISTTCVRSCGQDLSSKVYWNFSGFMTLVFPCMVYLFKFYVLYLFAFFGVIMTFLAYYFMPDTNQILVEEDVSKVWKQHWFWRRYFVDLDSDLMV</sequence>
<feature type="transmembrane region" description="Helical" evidence="8">
    <location>
        <begin position="215"/>
        <end position="238"/>
    </location>
</feature>
<evidence type="ECO:0008006" key="11">
    <source>
        <dbReference type="Google" id="ProtNLM"/>
    </source>
</evidence>
<feature type="transmembrane region" description="Helical" evidence="8">
    <location>
        <begin position="338"/>
        <end position="358"/>
    </location>
</feature>
<keyword evidence="3" id="KW-0813">Transport</keyword>
<proteinExistence type="inferred from homology"/>
<feature type="transmembrane region" description="Helical" evidence="8">
    <location>
        <begin position="408"/>
        <end position="426"/>
    </location>
</feature>
<gene>
    <name evidence="9" type="ORF">C5167_010462</name>
</gene>
<dbReference type="PANTHER" id="PTHR23500">
    <property type="entry name" value="SOLUTE CARRIER FAMILY 2, FACILITATED GLUCOSE TRANSPORTER"/>
    <property type="match status" value="1"/>
</dbReference>
<protein>
    <recommendedName>
        <fullName evidence="11">Major facilitator superfamily (MFS) profile domain-containing protein</fullName>
    </recommendedName>
</protein>
<dbReference type="Pfam" id="PF00083">
    <property type="entry name" value="Sugar_tr"/>
    <property type="match status" value="1"/>
</dbReference>
<dbReference type="Gene3D" id="1.20.1250.20">
    <property type="entry name" value="MFS general substrate transporter like domains"/>
    <property type="match status" value="3"/>
</dbReference>
<name>A0A4Y7K346_PAPSO</name>
<evidence type="ECO:0000256" key="3">
    <source>
        <dbReference type="ARBA" id="ARBA00022448"/>
    </source>
</evidence>
<feature type="transmembrane region" description="Helical" evidence="8">
    <location>
        <begin position="432"/>
        <end position="450"/>
    </location>
</feature>
<organism evidence="9 10">
    <name type="scientific">Papaver somniferum</name>
    <name type="common">Opium poppy</name>
    <dbReference type="NCBI Taxonomy" id="3469"/>
    <lineage>
        <taxon>Eukaryota</taxon>
        <taxon>Viridiplantae</taxon>
        <taxon>Streptophyta</taxon>
        <taxon>Embryophyta</taxon>
        <taxon>Tracheophyta</taxon>
        <taxon>Spermatophyta</taxon>
        <taxon>Magnoliopsida</taxon>
        <taxon>Ranunculales</taxon>
        <taxon>Papaveraceae</taxon>
        <taxon>Papaveroideae</taxon>
        <taxon>Papaver</taxon>
    </lineage>
</organism>
<dbReference type="GO" id="GO:0015144">
    <property type="term" value="F:carbohydrate transmembrane transporter activity"/>
    <property type="evidence" value="ECO:0007669"/>
    <property type="project" value="InterPro"/>
</dbReference>
<dbReference type="AlphaFoldDB" id="A0A4Y7K346"/>
<feature type="transmembrane region" description="Helical" evidence="8">
    <location>
        <begin position="41"/>
        <end position="69"/>
    </location>
</feature>
<evidence type="ECO:0000256" key="2">
    <source>
        <dbReference type="ARBA" id="ARBA00010992"/>
    </source>
</evidence>
<evidence type="ECO:0000313" key="10">
    <source>
        <dbReference type="Proteomes" id="UP000316621"/>
    </source>
</evidence>
<evidence type="ECO:0000256" key="8">
    <source>
        <dbReference type="SAM" id="Phobius"/>
    </source>
</evidence>
<evidence type="ECO:0000256" key="6">
    <source>
        <dbReference type="ARBA" id="ARBA00023136"/>
    </source>
</evidence>
<dbReference type="STRING" id="3469.A0A4Y7K346"/>
<evidence type="ECO:0000256" key="4">
    <source>
        <dbReference type="ARBA" id="ARBA00022692"/>
    </source>
</evidence>
<comment type="subcellular location">
    <subcellularLocation>
        <location evidence="1">Membrane</location>
    </subcellularLocation>
</comment>
<keyword evidence="5 8" id="KW-1133">Transmembrane helix</keyword>
<dbReference type="SUPFAM" id="SSF103473">
    <property type="entry name" value="MFS general substrate transporter"/>
    <property type="match status" value="1"/>
</dbReference>
<feature type="transmembrane region" description="Helical" evidence="8">
    <location>
        <begin position="184"/>
        <end position="203"/>
    </location>
</feature>
<dbReference type="PANTHER" id="PTHR23500:SF574">
    <property type="entry name" value="SUGAR TRANSPORT PROTEIN 1"/>
    <property type="match status" value="1"/>
</dbReference>
<dbReference type="EMBL" id="CM010720">
    <property type="protein sequence ID" value="RZC66772.1"/>
    <property type="molecule type" value="Genomic_DNA"/>
</dbReference>